<feature type="compositionally biased region" description="Polar residues" evidence="1">
    <location>
        <begin position="1"/>
        <end position="11"/>
    </location>
</feature>
<dbReference type="EMBL" id="QXFZ01001424">
    <property type="protein sequence ID" value="KAE9090725.1"/>
    <property type="molecule type" value="Genomic_DNA"/>
</dbReference>
<organism evidence="3 11">
    <name type="scientific">Phytophthora fragariae</name>
    <dbReference type="NCBI Taxonomy" id="53985"/>
    <lineage>
        <taxon>Eukaryota</taxon>
        <taxon>Sar</taxon>
        <taxon>Stramenopiles</taxon>
        <taxon>Oomycota</taxon>
        <taxon>Peronosporomycetes</taxon>
        <taxon>Peronosporales</taxon>
        <taxon>Peronosporaceae</taxon>
        <taxon>Phytophthora</taxon>
    </lineage>
</organism>
<feature type="compositionally biased region" description="Polar residues" evidence="1">
    <location>
        <begin position="35"/>
        <end position="53"/>
    </location>
</feature>
<proteinExistence type="predicted"/>
<dbReference type="EMBL" id="QXFW01001412">
    <property type="protein sequence ID" value="KAE8991200.1"/>
    <property type="molecule type" value="Genomic_DNA"/>
</dbReference>
<evidence type="ECO:0000256" key="1">
    <source>
        <dbReference type="SAM" id="MobiDB-lite"/>
    </source>
</evidence>
<comment type="caution">
    <text evidence="3">The sequence shown here is derived from an EMBL/GenBank/DDBJ whole genome shotgun (WGS) entry which is preliminary data.</text>
</comment>
<reference evidence="3 11" key="1">
    <citation type="submission" date="2018-09" db="EMBL/GenBank/DDBJ databases">
        <title>Genomic investigation of the strawberry pathogen Phytophthora fragariae indicates pathogenicity is determined by transcriptional variation in three key races.</title>
        <authorList>
            <person name="Adams T.M."/>
            <person name="Armitage A.D."/>
            <person name="Sobczyk M.K."/>
            <person name="Bates H.J."/>
            <person name="Dunwell J.M."/>
            <person name="Nellist C.F."/>
            <person name="Harrison R.J."/>
        </authorList>
    </citation>
    <scope>NUCLEOTIDE SEQUENCE [LARGE SCALE GENOMIC DNA]</scope>
    <source>
        <strain evidence="6 8">BC-1</strain>
        <strain evidence="5 9">NOV-5</strain>
        <strain evidence="4 10">NOV-71</strain>
        <strain evidence="2 7">NOV-9</strain>
        <strain evidence="3 11">SCRP245</strain>
    </source>
</reference>
<accession>A0A6A3J991</accession>
<dbReference type="EMBL" id="QXGF01001450">
    <property type="protein sequence ID" value="KAE8929913.1"/>
    <property type="molecule type" value="Genomic_DNA"/>
</dbReference>
<evidence type="ECO:0000313" key="11">
    <source>
        <dbReference type="Proteomes" id="UP000460718"/>
    </source>
</evidence>
<feature type="region of interest" description="Disordered" evidence="1">
    <location>
        <begin position="1"/>
        <end position="166"/>
    </location>
</feature>
<gene>
    <name evidence="6" type="ORF">PF002_g20325</name>
    <name evidence="5" type="ORF">PF006_g18014</name>
    <name evidence="4" type="ORF">PF007_g19132</name>
    <name evidence="2" type="ORF">PF009_g19985</name>
    <name evidence="3" type="ORF">PF011_g18033</name>
</gene>
<feature type="compositionally biased region" description="Low complexity" evidence="1">
    <location>
        <begin position="129"/>
        <end position="144"/>
    </location>
</feature>
<protein>
    <submittedName>
        <fullName evidence="3">Uncharacterized protein</fullName>
    </submittedName>
</protein>
<evidence type="ECO:0000313" key="8">
    <source>
        <dbReference type="Proteomes" id="UP000440367"/>
    </source>
</evidence>
<sequence length="166" mass="17528">MPTQKAQTTRSGVVATTKPPASAVLPACYTEYQEEGNSQKGESSEDSPSSTGTPGLREPPLKRTRVSRETPASQEEDLLGATTVPATSQVAASTARSTGRRSVKKKINSQRNQSDPKTSTRETTKVKTKSTSGKTADADGAATTQPNAKKQSAKKYTASKAKVKEV</sequence>
<dbReference type="EMBL" id="QXGD01001469">
    <property type="protein sequence ID" value="KAE9205435.1"/>
    <property type="molecule type" value="Genomic_DNA"/>
</dbReference>
<evidence type="ECO:0000313" key="6">
    <source>
        <dbReference type="EMBL" id="KAE9205435.1"/>
    </source>
</evidence>
<dbReference type="EMBL" id="QXGA01001367">
    <property type="protein sequence ID" value="KAE9120953.1"/>
    <property type="molecule type" value="Genomic_DNA"/>
</dbReference>
<dbReference type="Proteomes" id="UP000440732">
    <property type="component" value="Unassembled WGS sequence"/>
</dbReference>
<feature type="compositionally biased region" description="Basic residues" evidence="1">
    <location>
        <begin position="98"/>
        <end position="108"/>
    </location>
</feature>
<evidence type="ECO:0000313" key="10">
    <source>
        <dbReference type="Proteomes" id="UP000441208"/>
    </source>
</evidence>
<evidence type="ECO:0000313" key="3">
    <source>
        <dbReference type="EMBL" id="KAE8991200.1"/>
    </source>
</evidence>
<evidence type="ECO:0000313" key="7">
    <source>
        <dbReference type="Proteomes" id="UP000429523"/>
    </source>
</evidence>
<dbReference type="Proteomes" id="UP000441208">
    <property type="component" value="Unassembled WGS sequence"/>
</dbReference>
<feature type="compositionally biased region" description="Polar residues" evidence="1">
    <location>
        <begin position="84"/>
        <end position="97"/>
    </location>
</feature>
<dbReference type="Proteomes" id="UP000440367">
    <property type="component" value="Unassembled WGS sequence"/>
</dbReference>
<evidence type="ECO:0000313" key="4">
    <source>
        <dbReference type="EMBL" id="KAE9090725.1"/>
    </source>
</evidence>
<evidence type="ECO:0000313" key="9">
    <source>
        <dbReference type="Proteomes" id="UP000440732"/>
    </source>
</evidence>
<evidence type="ECO:0000313" key="2">
    <source>
        <dbReference type="EMBL" id="KAE8929913.1"/>
    </source>
</evidence>
<evidence type="ECO:0000313" key="5">
    <source>
        <dbReference type="EMBL" id="KAE9120953.1"/>
    </source>
</evidence>
<dbReference type="Proteomes" id="UP000460718">
    <property type="component" value="Unassembled WGS sequence"/>
</dbReference>
<dbReference type="Proteomes" id="UP000429523">
    <property type="component" value="Unassembled WGS sequence"/>
</dbReference>
<name>A0A6A3J991_9STRA</name>
<dbReference type="AlphaFoldDB" id="A0A6A3J991"/>